<reference evidence="5" key="2">
    <citation type="submission" date="2025-09" db="UniProtKB">
        <authorList>
            <consortium name="Ensembl"/>
        </authorList>
    </citation>
    <scope>IDENTIFICATION</scope>
</reference>
<comment type="similarity">
    <text evidence="1">Belongs to the FGGY kinase family.</text>
</comment>
<dbReference type="InterPro" id="IPR018484">
    <property type="entry name" value="FGGY_N"/>
</dbReference>
<dbReference type="AlphaFoldDB" id="A0A8C7JNP0"/>
<dbReference type="GO" id="GO:0006071">
    <property type="term" value="P:glycerol metabolic process"/>
    <property type="evidence" value="ECO:0007669"/>
    <property type="project" value="TreeGrafter"/>
</dbReference>
<name>A0A8C7JNP0_ONCKI</name>
<dbReference type="SUPFAM" id="SSF53067">
    <property type="entry name" value="Actin-like ATPase domain"/>
    <property type="match status" value="1"/>
</dbReference>
<evidence type="ECO:0000313" key="6">
    <source>
        <dbReference type="Proteomes" id="UP000694557"/>
    </source>
</evidence>
<evidence type="ECO:0000259" key="4">
    <source>
        <dbReference type="Pfam" id="PF00370"/>
    </source>
</evidence>
<dbReference type="PANTHER" id="PTHR10196:SF67">
    <property type="entry name" value="SEDOHEPTULOKINASE"/>
    <property type="match status" value="1"/>
</dbReference>
<dbReference type="GO" id="GO:0071222">
    <property type="term" value="P:cellular response to lipopolysaccharide"/>
    <property type="evidence" value="ECO:0007669"/>
    <property type="project" value="TreeGrafter"/>
</dbReference>
<dbReference type="Proteomes" id="UP000694557">
    <property type="component" value="Unassembled WGS sequence"/>
</dbReference>
<evidence type="ECO:0000256" key="1">
    <source>
        <dbReference type="ARBA" id="ARBA00009156"/>
    </source>
</evidence>
<evidence type="ECO:0000256" key="3">
    <source>
        <dbReference type="ARBA" id="ARBA00022777"/>
    </source>
</evidence>
<dbReference type="PANTHER" id="PTHR10196">
    <property type="entry name" value="SUGAR KINASE"/>
    <property type="match status" value="1"/>
</dbReference>
<protein>
    <submittedName>
        <fullName evidence="5">Sedoheptulokinase</fullName>
    </submittedName>
</protein>
<accession>A0A8C7JNP0</accession>
<dbReference type="GO" id="GO:0050277">
    <property type="term" value="F:sedoheptulokinase activity"/>
    <property type="evidence" value="ECO:0007669"/>
    <property type="project" value="TreeGrafter"/>
</dbReference>
<dbReference type="GeneTree" id="ENSGT01000000214434"/>
<gene>
    <name evidence="5" type="primary">SHPK</name>
</gene>
<reference evidence="5" key="1">
    <citation type="submission" date="2025-08" db="UniProtKB">
        <authorList>
            <consortium name="Ensembl"/>
        </authorList>
    </citation>
    <scope>IDENTIFICATION</scope>
</reference>
<dbReference type="Pfam" id="PF00370">
    <property type="entry name" value="FGGY_N"/>
    <property type="match status" value="1"/>
</dbReference>
<dbReference type="GO" id="GO:0005829">
    <property type="term" value="C:cytosol"/>
    <property type="evidence" value="ECO:0007669"/>
    <property type="project" value="TreeGrafter"/>
</dbReference>
<keyword evidence="3" id="KW-0418">Kinase</keyword>
<keyword evidence="2" id="KW-0808">Transferase</keyword>
<dbReference type="Ensembl" id="ENSOKIT00005097219.1">
    <property type="protein sequence ID" value="ENSOKIP00005090974.1"/>
    <property type="gene ID" value="ENSOKIG00005039675.1"/>
</dbReference>
<evidence type="ECO:0000256" key="2">
    <source>
        <dbReference type="ARBA" id="ARBA00022679"/>
    </source>
</evidence>
<sequence>MANYVLDIDIGITSVKVVLLDIRSKTVTNSLSLQTKMAIISDETHVCRVPVKSLDTPTHSRCITSLPRDKLQNVCRIGVSGQMHAVIFWKAQKDTSQLITRQDGCCNCNFLCTLPNPDSHVIIATGFDCDTIFWYMRHIPALGFLSDFTVTGTINEYMVSMLCGSENCVFVCACSNLNDAGFPVHLPPWDAGFPVHLLPECVPSGCMAVQTCSEWHGVHANTPVGAALGDFQCSVYSCMTNRTDAGDLTNAMPLDFTPPNIADPTSSISYFLYFDGSYLAVAASLNGGNVVAILVAMLSGWMNELEVEVSDSSLCALRVDSSDLRVSLTIRGERHDPLSLGSWAVGVPFPITRRSDMKQRVFSLPVEYGQDVDSAVGMVMVFHGVSGNVGHG</sequence>
<proteinExistence type="inferred from homology"/>
<feature type="domain" description="Carbohydrate kinase FGGY N-terminal" evidence="4">
    <location>
        <begin position="4"/>
        <end position="234"/>
    </location>
</feature>
<organism evidence="5 6">
    <name type="scientific">Oncorhynchus kisutch</name>
    <name type="common">Coho salmon</name>
    <name type="synonym">Salmo kisutch</name>
    <dbReference type="NCBI Taxonomy" id="8019"/>
    <lineage>
        <taxon>Eukaryota</taxon>
        <taxon>Metazoa</taxon>
        <taxon>Chordata</taxon>
        <taxon>Craniata</taxon>
        <taxon>Vertebrata</taxon>
        <taxon>Euteleostomi</taxon>
        <taxon>Actinopterygii</taxon>
        <taxon>Neopterygii</taxon>
        <taxon>Teleostei</taxon>
        <taxon>Protacanthopterygii</taxon>
        <taxon>Salmoniformes</taxon>
        <taxon>Salmonidae</taxon>
        <taxon>Salmoninae</taxon>
        <taxon>Oncorhynchus</taxon>
    </lineage>
</organism>
<keyword evidence="6" id="KW-1185">Reference proteome</keyword>
<evidence type="ECO:0000313" key="5">
    <source>
        <dbReference type="Ensembl" id="ENSOKIP00005090974.1"/>
    </source>
</evidence>
<dbReference type="InterPro" id="IPR043129">
    <property type="entry name" value="ATPase_NBD"/>
</dbReference>
<dbReference type="Gene3D" id="3.30.420.40">
    <property type="match status" value="1"/>
</dbReference>